<feature type="compositionally biased region" description="Basic and acidic residues" evidence="1">
    <location>
        <begin position="69"/>
        <end position="82"/>
    </location>
</feature>
<gene>
    <name evidence="2" type="ORF">PHLCEN_2v3741</name>
</gene>
<proteinExistence type="predicted"/>
<feature type="compositionally biased region" description="Polar residues" evidence="1">
    <location>
        <begin position="47"/>
        <end position="68"/>
    </location>
</feature>
<feature type="compositionally biased region" description="Polar residues" evidence="1">
    <location>
        <begin position="172"/>
        <end position="222"/>
    </location>
</feature>
<feature type="region of interest" description="Disordered" evidence="1">
    <location>
        <begin position="147"/>
        <end position="263"/>
    </location>
</feature>
<comment type="caution">
    <text evidence="2">The sequence shown here is derived from an EMBL/GenBank/DDBJ whole genome shotgun (WGS) entry which is preliminary data.</text>
</comment>
<dbReference type="Proteomes" id="UP000186601">
    <property type="component" value="Unassembled WGS sequence"/>
</dbReference>
<protein>
    <submittedName>
        <fullName evidence="2">Uncharacterized protein</fullName>
    </submittedName>
</protein>
<evidence type="ECO:0000256" key="1">
    <source>
        <dbReference type="SAM" id="MobiDB-lite"/>
    </source>
</evidence>
<feature type="region of interest" description="Disordered" evidence="1">
    <location>
        <begin position="28"/>
        <end position="99"/>
    </location>
</feature>
<reference evidence="2 3" key="1">
    <citation type="submission" date="2018-02" db="EMBL/GenBank/DDBJ databases">
        <title>Genome sequence of the basidiomycete white-rot fungus Phlebia centrifuga.</title>
        <authorList>
            <person name="Granchi Z."/>
            <person name="Peng M."/>
            <person name="de Vries R.P."/>
            <person name="Hilden K."/>
            <person name="Makela M.R."/>
            <person name="Grigoriev I."/>
            <person name="Riley R."/>
        </authorList>
    </citation>
    <scope>NUCLEOTIDE SEQUENCE [LARGE SCALE GENOMIC DNA]</scope>
    <source>
        <strain evidence="2 3">FBCC195</strain>
    </source>
</reference>
<evidence type="ECO:0000313" key="3">
    <source>
        <dbReference type="Proteomes" id="UP000186601"/>
    </source>
</evidence>
<organism evidence="2 3">
    <name type="scientific">Hermanssonia centrifuga</name>
    <dbReference type="NCBI Taxonomy" id="98765"/>
    <lineage>
        <taxon>Eukaryota</taxon>
        <taxon>Fungi</taxon>
        <taxon>Dikarya</taxon>
        <taxon>Basidiomycota</taxon>
        <taxon>Agaricomycotina</taxon>
        <taxon>Agaricomycetes</taxon>
        <taxon>Polyporales</taxon>
        <taxon>Meruliaceae</taxon>
        <taxon>Hermanssonia</taxon>
    </lineage>
</organism>
<dbReference type="EMBL" id="MLYV02000367">
    <property type="protein sequence ID" value="PSS05539.1"/>
    <property type="molecule type" value="Genomic_DNA"/>
</dbReference>
<dbReference type="AlphaFoldDB" id="A0A2R6QBM2"/>
<keyword evidence="3" id="KW-1185">Reference proteome</keyword>
<evidence type="ECO:0000313" key="2">
    <source>
        <dbReference type="EMBL" id="PSS05539.1"/>
    </source>
</evidence>
<accession>A0A2R6QBM2</accession>
<name>A0A2R6QBM2_9APHY</name>
<sequence>MPNLATSGAGPSSLTSLPPIRHAMSLTNVQPMDYRLSPTARHRQRTSDMLSSIGSSTAVNSHTSSQAQDHSHLSRRTPRETDPLLPGRPALQDGSGTGVPLEMTTLVEMVQRLRQNVVLLTAAFDNSQQRPPPETHATIEEINSSETNPFDDAAAEGGDSGSVVDSSEGAAQPNTTSSQDLAPLGSTSADSGVKEQPSSIAQEDHATQGTALTEQERISSVLQDLIPPSALPTPSDGETRVLDSVAEEDELPATPKARVAVHA</sequence>